<evidence type="ECO:0000256" key="4">
    <source>
        <dbReference type="ARBA" id="ARBA00022898"/>
    </source>
</evidence>
<dbReference type="PANTHER" id="PTHR46101:SF18">
    <property type="entry name" value="HISTIDINE DECARBOXYLASE"/>
    <property type="match status" value="1"/>
</dbReference>
<comment type="similarity">
    <text evidence="2 6">Belongs to the group II decarboxylase family.</text>
</comment>
<dbReference type="PANTHER" id="PTHR46101">
    <property type="match status" value="1"/>
</dbReference>
<keyword evidence="8" id="KW-1185">Reference proteome</keyword>
<protein>
    <submittedName>
        <fullName evidence="7">Aspartate aminotransferase family protein</fullName>
    </submittedName>
</protein>
<organism evidence="7 8">
    <name type="scientific">Kaistella gelatinilytica</name>
    <dbReference type="NCBI Taxonomy" id="2787636"/>
    <lineage>
        <taxon>Bacteria</taxon>
        <taxon>Pseudomonadati</taxon>
        <taxon>Bacteroidota</taxon>
        <taxon>Flavobacteriia</taxon>
        <taxon>Flavobacteriales</taxon>
        <taxon>Weeksellaceae</taxon>
        <taxon>Chryseobacterium group</taxon>
        <taxon>Kaistella</taxon>
    </lineage>
</organism>
<evidence type="ECO:0000256" key="5">
    <source>
        <dbReference type="ARBA" id="ARBA00023239"/>
    </source>
</evidence>
<keyword evidence="3" id="KW-0210">Decarboxylase</keyword>
<keyword evidence="7" id="KW-0808">Transferase</keyword>
<dbReference type="Proteomes" id="UP000660070">
    <property type="component" value="Unassembled WGS sequence"/>
</dbReference>
<keyword evidence="4 6" id="KW-0663">Pyridoxal phosphate</keyword>
<name>A0ABS0FDR4_9FLAO</name>
<gene>
    <name evidence="7" type="ORF">IV494_11700</name>
</gene>
<dbReference type="InterPro" id="IPR051151">
    <property type="entry name" value="Group_II_Decarboxylase"/>
</dbReference>
<dbReference type="InterPro" id="IPR002129">
    <property type="entry name" value="PyrdxlP-dep_de-COase"/>
</dbReference>
<sequence>MHWPKLTPETIRQNVFDALNKNLNYSTESILGLPGTFLDQEQFHSAPFLKDAPFLSVLVNNPNHIGCHTYSSGEKYFSGTQQLEIDVIRICAEEIFGAKKSEYDGYVATGGTEANIEAQWIYRNYFMKNNNAKASEIAVIFSEDAHYSVFKGANLLGINPITVKVNFEDRKILVEDLENKLKEAFDKGIRYLIVHLSMGTTMFGSVDDSKSFLDVVRKYFKNYFVHVDAAFGGFIYPFSSNEKDLTFENPEISSVTIDAHKMLQSPYGTGIFLCRKDLIEYAQTEEASYVYGSDFTLCGSRSGANAVSVWMILMTYGSEGWKNVINKFVNITNHLCDKLDEMGIKYHRNPYMNIVTMVSGQFSESLAKKYHLVADNYQNPQWWKIVTMAHVTQDMIDDFLIDLKAERESKILDTEMS</sequence>
<evidence type="ECO:0000256" key="6">
    <source>
        <dbReference type="RuleBase" id="RU000382"/>
    </source>
</evidence>
<dbReference type="RefSeq" id="WP_196080323.1">
    <property type="nucleotide sequence ID" value="NZ_JADPVI010000003.1"/>
</dbReference>
<dbReference type="SUPFAM" id="SSF53383">
    <property type="entry name" value="PLP-dependent transferases"/>
    <property type="match status" value="1"/>
</dbReference>
<dbReference type="EMBL" id="JADPVI010000003">
    <property type="protein sequence ID" value="MBF8457844.1"/>
    <property type="molecule type" value="Genomic_DNA"/>
</dbReference>
<evidence type="ECO:0000313" key="8">
    <source>
        <dbReference type="Proteomes" id="UP000660070"/>
    </source>
</evidence>
<keyword evidence="7" id="KW-0032">Aminotransferase</keyword>
<dbReference type="Gene3D" id="3.40.640.10">
    <property type="entry name" value="Type I PLP-dependent aspartate aminotransferase-like (Major domain)"/>
    <property type="match status" value="1"/>
</dbReference>
<comment type="caution">
    <text evidence="7">The sequence shown here is derived from an EMBL/GenBank/DDBJ whole genome shotgun (WGS) entry which is preliminary data.</text>
</comment>
<dbReference type="InterPro" id="IPR015424">
    <property type="entry name" value="PyrdxlP-dep_Trfase"/>
</dbReference>
<dbReference type="Gene3D" id="3.90.1150.10">
    <property type="entry name" value="Aspartate Aminotransferase, domain 1"/>
    <property type="match status" value="1"/>
</dbReference>
<dbReference type="InterPro" id="IPR015422">
    <property type="entry name" value="PyrdxlP-dep_Trfase_small"/>
</dbReference>
<comment type="cofactor">
    <cofactor evidence="1 6">
        <name>pyridoxal 5'-phosphate</name>
        <dbReference type="ChEBI" id="CHEBI:597326"/>
    </cofactor>
</comment>
<accession>A0ABS0FDR4</accession>
<dbReference type="GO" id="GO:0008483">
    <property type="term" value="F:transaminase activity"/>
    <property type="evidence" value="ECO:0007669"/>
    <property type="project" value="UniProtKB-KW"/>
</dbReference>
<evidence type="ECO:0000256" key="2">
    <source>
        <dbReference type="ARBA" id="ARBA00009533"/>
    </source>
</evidence>
<dbReference type="InterPro" id="IPR015421">
    <property type="entry name" value="PyrdxlP-dep_Trfase_major"/>
</dbReference>
<evidence type="ECO:0000256" key="3">
    <source>
        <dbReference type="ARBA" id="ARBA00022793"/>
    </source>
</evidence>
<keyword evidence="5 6" id="KW-0456">Lyase</keyword>
<reference evidence="7 8" key="1">
    <citation type="submission" date="2020-11" db="EMBL/GenBank/DDBJ databases">
        <title>Kaistella gelatinilytica sp. nov., a flavobacterium isolated from Antarctic Soil.</title>
        <authorList>
            <person name="Li J."/>
        </authorList>
    </citation>
    <scope>NUCLEOTIDE SEQUENCE [LARGE SCALE GENOMIC DNA]</scope>
    <source>
        <strain evidence="7 8">G5-32</strain>
    </source>
</reference>
<dbReference type="Pfam" id="PF00282">
    <property type="entry name" value="Pyridoxal_deC"/>
    <property type="match status" value="1"/>
</dbReference>
<evidence type="ECO:0000313" key="7">
    <source>
        <dbReference type="EMBL" id="MBF8457844.1"/>
    </source>
</evidence>
<proteinExistence type="inferred from homology"/>
<evidence type="ECO:0000256" key="1">
    <source>
        <dbReference type="ARBA" id="ARBA00001933"/>
    </source>
</evidence>